<dbReference type="EMBL" id="JBEFKJ010000022">
    <property type="protein sequence ID" value="KAL2040281.1"/>
    <property type="molecule type" value="Genomic_DNA"/>
</dbReference>
<evidence type="ECO:0000313" key="2">
    <source>
        <dbReference type="Proteomes" id="UP001590950"/>
    </source>
</evidence>
<gene>
    <name evidence="1" type="ORF">N7G274_007184</name>
</gene>
<name>A0ABR4A5T8_9LECA</name>
<organism evidence="1 2">
    <name type="scientific">Stereocaulon virgatum</name>
    <dbReference type="NCBI Taxonomy" id="373712"/>
    <lineage>
        <taxon>Eukaryota</taxon>
        <taxon>Fungi</taxon>
        <taxon>Dikarya</taxon>
        <taxon>Ascomycota</taxon>
        <taxon>Pezizomycotina</taxon>
        <taxon>Lecanoromycetes</taxon>
        <taxon>OSLEUM clade</taxon>
        <taxon>Lecanoromycetidae</taxon>
        <taxon>Lecanorales</taxon>
        <taxon>Lecanorineae</taxon>
        <taxon>Stereocaulaceae</taxon>
        <taxon>Stereocaulon</taxon>
    </lineage>
</organism>
<accession>A0ABR4A5T8</accession>
<protein>
    <submittedName>
        <fullName evidence="1">Uncharacterized protein</fullName>
    </submittedName>
</protein>
<keyword evidence="2" id="KW-1185">Reference proteome</keyword>
<reference evidence="1 2" key="1">
    <citation type="submission" date="2024-09" db="EMBL/GenBank/DDBJ databases">
        <title>Rethinking Asexuality: The Enigmatic Case of Functional Sexual Genes in Lepraria (Stereocaulaceae).</title>
        <authorList>
            <person name="Doellman M."/>
            <person name="Sun Y."/>
            <person name="Barcenas-Pena A."/>
            <person name="Lumbsch H.T."/>
            <person name="Grewe F."/>
        </authorList>
    </citation>
    <scope>NUCLEOTIDE SEQUENCE [LARGE SCALE GENOMIC DNA]</scope>
    <source>
        <strain evidence="1 2">Mercado 3170</strain>
    </source>
</reference>
<proteinExistence type="predicted"/>
<dbReference type="Proteomes" id="UP001590950">
    <property type="component" value="Unassembled WGS sequence"/>
</dbReference>
<sequence>MNDRLVEWIRQREEQVQRFTPAEIKAEIIRQNIEKLESLRLLPASPGYDPRSFLEGIEHLKRRLATVQQPVARIAEGRIRMVNSFGLARRALATGGIPPESVDTLKNCQTWLDTLEEERRRRKRVELWVLRQDWKTAGWNTRIGMLRWLGRWGTREVVGSSLKYKASRVAMKAAIWLFRR</sequence>
<comment type="caution">
    <text evidence="1">The sequence shown here is derived from an EMBL/GenBank/DDBJ whole genome shotgun (WGS) entry which is preliminary data.</text>
</comment>
<evidence type="ECO:0000313" key="1">
    <source>
        <dbReference type="EMBL" id="KAL2040281.1"/>
    </source>
</evidence>